<dbReference type="STRING" id="1650663.GCA_001486665_02140"/>
<gene>
    <name evidence="9" type="ORF">EDD77_11025</name>
</gene>
<evidence type="ECO:0000256" key="3">
    <source>
        <dbReference type="ARBA" id="ARBA00022475"/>
    </source>
</evidence>
<evidence type="ECO:0000256" key="5">
    <source>
        <dbReference type="ARBA" id="ARBA00022989"/>
    </source>
</evidence>
<dbReference type="GO" id="GO:0055085">
    <property type="term" value="P:transmembrane transport"/>
    <property type="evidence" value="ECO:0007669"/>
    <property type="project" value="InterPro"/>
</dbReference>
<feature type="transmembrane region" description="Helical" evidence="7">
    <location>
        <begin position="12"/>
        <end position="31"/>
    </location>
</feature>
<dbReference type="InterPro" id="IPR035906">
    <property type="entry name" value="MetI-like_sf"/>
</dbReference>
<evidence type="ECO:0000313" key="10">
    <source>
        <dbReference type="Proteomes" id="UP000295184"/>
    </source>
</evidence>
<dbReference type="RefSeq" id="WP_058965168.1">
    <property type="nucleotide sequence ID" value="NZ_CABKVM010000017.1"/>
</dbReference>
<evidence type="ECO:0000256" key="7">
    <source>
        <dbReference type="RuleBase" id="RU363032"/>
    </source>
</evidence>
<dbReference type="CDD" id="cd06261">
    <property type="entry name" value="TM_PBP2"/>
    <property type="match status" value="1"/>
</dbReference>
<organism evidence="9 10">
    <name type="scientific">Allofournierella massiliensis</name>
    <dbReference type="NCBI Taxonomy" id="1650663"/>
    <lineage>
        <taxon>Bacteria</taxon>
        <taxon>Bacillati</taxon>
        <taxon>Bacillota</taxon>
        <taxon>Clostridia</taxon>
        <taxon>Eubacteriales</taxon>
        <taxon>Oscillospiraceae</taxon>
        <taxon>Allofournierella</taxon>
    </lineage>
</organism>
<dbReference type="PANTHER" id="PTHR43744">
    <property type="entry name" value="ABC TRANSPORTER PERMEASE PROTEIN MG189-RELATED-RELATED"/>
    <property type="match status" value="1"/>
</dbReference>
<feature type="transmembrane region" description="Helical" evidence="7">
    <location>
        <begin position="193"/>
        <end position="215"/>
    </location>
</feature>
<evidence type="ECO:0000259" key="8">
    <source>
        <dbReference type="PROSITE" id="PS50928"/>
    </source>
</evidence>
<keyword evidence="3" id="KW-1003">Cell membrane</keyword>
<keyword evidence="5 7" id="KW-1133">Transmembrane helix</keyword>
<evidence type="ECO:0000313" key="9">
    <source>
        <dbReference type="EMBL" id="TCL57350.1"/>
    </source>
</evidence>
<feature type="transmembrane region" description="Helical" evidence="7">
    <location>
        <begin position="247"/>
        <end position="269"/>
    </location>
</feature>
<protein>
    <submittedName>
        <fullName evidence="9">Carbohydrate ABC transporter membrane protein 2 (CUT1 family)</fullName>
    </submittedName>
</protein>
<name>A0A4R1QYE9_9FIRM</name>
<dbReference type="Gene3D" id="1.10.3720.10">
    <property type="entry name" value="MetI-like"/>
    <property type="match status" value="1"/>
</dbReference>
<feature type="transmembrane region" description="Helical" evidence="7">
    <location>
        <begin position="118"/>
        <end position="140"/>
    </location>
</feature>
<feature type="domain" description="ABC transmembrane type-1" evidence="8">
    <location>
        <begin position="83"/>
        <end position="269"/>
    </location>
</feature>
<evidence type="ECO:0000256" key="4">
    <source>
        <dbReference type="ARBA" id="ARBA00022692"/>
    </source>
</evidence>
<keyword evidence="2 7" id="KW-0813">Transport</keyword>
<dbReference type="GO" id="GO:0005886">
    <property type="term" value="C:plasma membrane"/>
    <property type="evidence" value="ECO:0007669"/>
    <property type="project" value="UniProtKB-SubCell"/>
</dbReference>
<dbReference type="InterPro" id="IPR000515">
    <property type="entry name" value="MetI-like"/>
</dbReference>
<dbReference type="Proteomes" id="UP000295184">
    <property type="component" value="Unassembled WGS sequence"/>
</dbReference>
<keyword evidence="4 7" id="KW-0812">Transmembrane</keyword>
<evidence type="ECO:0000256" key="6">
    <source>
        <dbReference type="ARBA" id="ARBA00023136"/>
    </source>
</evidence>
<proteinExistence type="inferred from homology"/>
<comment type="similarity">
    <text evidence="7">Belongs to the binding-protein-dependent transport system permease family.</text>
</comment>
<dbReference type="PANTHER" id="PTHR43744:SF12">
    <property type="entry name" value="ABC TRANSPORTER PERMEASE PROTEIN MG189-RELATED"/>
    <property type="match status" value="1"/>
</dbReference>
<reference evidence="9 10" key="1">
    <citation type="submission" date="2019-03" db="EMBL/GenBank/DDBJ databases">
        <title>Genomic Encyclopedia of Type Strains, Phase IV (KMG-IV): sequencing the most valuable type-strain genomes for metagenomic binning, comparative biology and taxonomic classification.</title>
        <authorList>
            <person name="Goeker M."/>
        </authorList>
    </citation>
    <scope>NUCLEOTIDE SEQUENCE [LARGE SCALE GENOMIC DNA]</scope>
    <source>
        <strain evidence="9 10">DSM 100451</strain>
    </source>
</reference>
<evidence type="ECO:0000256" key="2">
    <source>
        <dbReference type="ARBA" id="ARBA00022448"/>
    </source>
</evidence>
<feature type="transmembrane region" description="Helical" evidence="7">
    <location>
        <begin position="83"/>
        <end position="106"/>
    </location>
</feature>
<dbReference type="AlphaFoldDB" id="A0A4R1QYE9"/>
<evidence type="ECO:0000256" key="1">
    <source>
        <dbReference type="ARBA" id="ARBA00004651"/>
    </source>
</evidence>
<feature type="transmembrane region" description="Helical" evidence="7">
    <location>
        <begin position="152"/>
        <end position="172"/>
    </location>
</feature>
<dbReference type="OrthoDB" id="9771544at2"/>
<dbReference type="EMBL" id="SLUM01000010">
    <property type="protein sequence ID" value="TCL57350.1"/>
    <property type="molecule type" value="Genomic_DNA"/>
</dbReference>
<accession>A0A4R1QYE9</accession>
<keyword evidence="6 7" id="KW-0472">Membrane</keyword>
<comment type="subcellular location">
    <subcellularLocation>
        <location evidence="1 7">Cell membrane</location>
        <topology evidence="1 7">Multi-pass membrane protein</topology>
    </subcellularLocation>
</comment>
<dbReference type="SUPFAM" id="SSF161098">
    <property type="entry name" value="MetI-like"/>
    <property type="match status" value="1"/>
</dbReference>
<dbReference type="PROSITE" id="PS50928">
    <property type="entry name" value="ABC_TM1"/>
    <property type="match status" value="1"/>
</dbReference>
<sequence>MKRKRKKRDRLLAVLFAVLSVIVLFPAVYVLCNSFMSPQEAVQRYGALASGSGTLDLSLLPGTFSVQGYVQVFLRRTAYWLRFWRTLAICGAIVAGQLLVSILGGFAFAKYSFPGRRWLFYLLVVLMLMPVQVTLVPNYIVLERLNLLDSYGALILPAMFLPFGTFLMTQIFKSVPDEVLQAGQIDGAGTLTLLFRVLLPAGRAGAVSLCLLTFIDAWNMVEQPLAFLRDSEMYPFSVFLASTSRDALAVVFPCGVLAMLPVLLLFWFFNEELVEGIEFTGIK</sequence>
<dbReference type="Pfam" id="PF00528">
    <property type="entry name" value="BPD_transp_1"/>
    <property type="match status" value="1"/>
</dbReference>
<comment type="caution">
    <text evidence="9">The sequence shown here is derived from an EMBL/GenBank/DDBJ whole genome shotgun (WGS) entry which is preliminary data.</text>
</comment>